<feature type="region of interest" description="Disordered" evidence="1">
    <location>
        <begin position="1"/>
        <end position="21"/>
    </location>
</feature>
<comment type="caution">
    <text evidence="2">The sequence shown here is derived from an EMBL/GenBank/DDBJ whole genome shotgun (WGS) entry which is preliminary data.</text>
</comment>
<feature type="non-terminal residue" evidence="2">
    <location>
        <position position="1"/>
    </location>
</feature>
<proteinExistence type="predicted"/>
<dbReference type="EMBL" id="CAUYUJ010008180">
    <property type="protein sequence ID" value="CAK0823112.1"/>
    <property type="molecule type" value="Genomic_DNA"/>
</dbReference>
<protein>
    <submittedName>
        <fullName evidence="2">Uncharacterized protein</fullName>
    </submittedName>
</protein>
<reference evidence="2" key="1">
    <citation type="submission" date="2023-10" db="EMBL/GenBank/DDBJ databases">
        <authorList>
            <person name="Chen Y."/>
            <person name="Shah S."/>
            <person name="Dougan E. K."/>
            <person name="Thang M."/>
            <person name="Chan C."/>
        </authorList>
    </citation>
    <scope>NUCLEOTIDE SEQUENCE [LARGE SCALE GENOMIC DNA]</scope>
</reference>
<evidence type="ECO:0000313" key="2">
    <source>
        <dbReference type="EMBL" id="CAK0823112.1"/>
    </source>
</evidence>
<evidence type="ECO:0000256" key="1">
    <source>
        <dbReference type="SAM" id="MobiDB-lite"/>
    </source>
</evidence>
<feature type="region of interest" description="Disordered" evidence="1">
    <location>
        <begin position="42"/>
        <end position="88"/>
    </location>
</feature>
<sequence>SEAASPQSRADPESGHPLGNVRCRPAIRRRCLTSALICCLAGRPGGRGRRGRPGRGRRPHRPGVPGLRLAQPRRRPEGPAVRGRGRRRPVLQRRAVAPGPARRARELRALRRGRPALRHRVPARRGVLCRARRGTAAARHRRQWVGLDPAHILA</sequence>
<accession>A0ABN9RYS4</accession>
<evidence type="ECO:0000313" key="3">
    <source>
        <dbReference type="Proteomes" id="UP001189429"/>
    </source>
</evidence>
<organism evidence="2 3">
    <name type="scientific">Prorocentrum cordatum</name>
    <dbReference type="NCBI Taxonomy" id="2364126"/>
    <lineage>
        <taxon>Eukaryota</taxon>
        <taxon>Sar</taxon>
        <taxon>Alveolata</taxon>
        <taxon>Dinophyceae</taxon>
        <taxon>Prorocentrales</taxon>
        <taxon>Prorocentraceae</taxon>
        <taxon>Prorocentrum</taxon>
    </lineage>
</organism>
<keyword evidence="3" id="KW-1185">Reference proteome</keyword>
<dbReference type="Proteomes" id="UP001189429">
    <property type="component" value="Unassembled WGS sequence"/>
</dbReference>
<feature type="compositionally biased region" description="Basic residues" evidence="1">
    <location>
        <begin position="46"/>
        <end position="61"/>
    </location>
</feature>
<gene>
    <name evidence="2" type="ORF">PCOR1329_LOCUS23956</name>
</gene>
<name>A0ABN9RYS4_9DINO</name>